<comment type="caution">
    <text evidence="3">The sequence shown here is derived from an EMBL/GenBank/DDBJ whole genome shotgun (WGS) entry which is preliminary data.</text>
</comment>
<name>A0A396GVU6_MEDTR</name>
<gene>
    <name evidence="3" type="ORF">MtrunA17_Chr8g0389811</name>
</gene>
<dbReference type="Proteomes" id="UP000265566">
    <property type="component" value="Chromosome 8"/>
</dbReference>
<protein>
    <submittedName>
        <fullName evidence="3">Putative transcription factor FAR family</fullName>
    </submittedName>
</protein>
<dbReference type="InterPro" id="IPR004330">
    <property type="entry name" value="FAR1_DNA_bnd_dom"/>
</dbReference>
<dbReference type="Pfam" id="PF03101">
    <property type="entry name" value="FAR1"/>
    <property type="match status" value="1"/>
</dbReference>
<dbReference type="Gramene" id="rna50221">
    <property type="protein sequence ID" value="RHN43614.1"/>
    <property type="gene ID" value="gene50221"/>
</dbReference>
<sequence length="208" mass="24272">MVDFQSDSTFDEEDLTQGLDSLSLFKDDSDREDVINENESEIPKETIEGSRNDGDNRCRFDESYVVNCLEDISSINFKELSSEDVRRYHFVDVAVAFTFYNWYASCHGFAARKSKVMRSKSGELTQQTLVCYRQGFTEKKSCSSSTRKRVPKARVRCGCEAKCRVHIDSKSGRWYMKFMNDVHNHALLDDQFTSMQWRSPSWWPTRKN</sequence>
<feature type="region of interest" description="Disordered" evidence="1">
    <location>
        <begin position="30"/>
        <end position="53"/>
    </location>
</feature>
<proteinExistence type="predicted"/>
<feature type="domain" description="FAR1" evidence="2">
    <location>
        <begin position="98"/>
        <end position="188"/>
    </location>
</feature>
<reference evidence="3" key="1">
    <citation type="journal article" date="2018" name="Nat. Plants">
        <title>Whole-genome landscape of Medicago truncatula symbiotic genes.</title>
        <authorList>
            <person name="Pecrix Y."/>
            <person name="Gamas P."/>
            <person name="Carrere S."/>
        </authorList>
    </citation>
    <scope>NUCLEOTIDE SEQUENCE</scope>
    <source>
        <tissue evidence="3">Leaves</tissue>
    </source>
</reference>
<dbReference type="PANTHER" id="PTHR46328">
    <property type="entry name" value="FAR-RED IMPAIRED RESPONSIVE (FAR1) FAMILY PROTEIN-RELATED"/>
    <property type="match status" value="1"/>
</dbReference>
<evidence type="ECO:0000256" key="1">
    <source>
        <dbReference type="SAM" id="MobiDB-lite"/>
    </source>
</evidence>
<dbReference type="AlphaFoldDB" id="A0A396GVU6"/>
<dbReference type="PANTHER" id="PTHR46328:SF26">
    <property type="entry name" value="FAR1 DNA-BINDING DOMAIN PROTEIN"/>
    <property type="match status" value="1"/>
</dbReference>
<organism evidence="3">
    <name type="scientific">Medicago truncatula</name>
    <name type="common">Barrel medic</name>
    <name type="synonym">Medicago tribuloides</name>
    <dbReference type="NCBI Taxonomy" id="3880"/>
    <lineage>
        <taxon>Eukaryota</taxon>
        <taxon>Viridiplantae</taxon>
        <taxon>Streptophyta</taxon>
        <taxon>Embryophyta</taxon>
        <taxon>Tracheophyta</taxon>
        <taxon>Spermatophyta</taxon>
        <taxon>Magnoliopsida</taxon>
        <taxon>eudicotyledons</taxon>
        <taxon>Gunneridae</taxon>
        <taxon>Pentapetalae</taxon>
        <taxon>rosids</taxon>
        <taxon>fabids</taxon>
        <taxon>Fabales</taxon>
        <taxon>Fabaceae</taxon>
        <taxon>Papilionoideae</taxon>
        <taxon>50 kb inversion clade</taxon>
        <taxon>NPAAA clade</taxon>
        <taxon>Hologalegina</taxon>
        <taxon>IRL clade</taxon>
        <taxon>Trifolieae</taxon>
        <taxon>Medicago</taxon>
    </lineage>
</organism>
<evidence type="ECO:0000313" key="3">
    <source>
        <dbReference type="EMBL" id="RHN43614.1"/>
    </source>
</evidence>
<dbReference type="EMBL" id="PSQE01000008">
    <property type="protein sequence ID" value="RHN43614.1"/>
    <property type="molecule type" value="Genomic_DNA"/>
</dbReference>
<accession>A0A396GVU6</accession>
<evidence type="ECO:0000259" key="2">
    <source>
        <dbReference type="Pfam" id="PF03101"/>
    </source>
</evidence>
<feature type="compositionally biased region" description="Basic and acidic residues" evidence="1">
    <location>
        <begin position="41"/>
        <end position="53"/>
    </location>
</feature>